<dbReference type="EMBL" id="LAZR01014836">
    <property type="protein sequence ID" value="KKM15721.1"/>
    <property type="molecule type" value="Genomic_DNA"/>
</dbReference>
<gene>
    <name evidence="1" type="ORF">LCGC14_1693170</name>
</gene>
<name>A0A0F9HK52_9ZZZZ</name>
<accession>A0A0F9HK52</accession>
<sequence>MATFSGFYEAAGGTVALDPQDVATLFEAEPNINTAEVLGSVGEAFGGTGSAGRVEILVTTIADTAWAAEVGEAGFDDTETDLTYDVETGTIPALPFTFLVGTERIEATADSGTVLTIVRGFGGTTPAAHAADAACVFDVSAADLALAATAAGAKLSSGRPAAA</sequence>
<reference evidence="1" key="1">
    <citation type="journal article" date="2015" name="Nature">
        <title>Complex archaea that bridge the gap between prokaryotes and eukaryotes.</title>
        <authorList>
            <person name="Spang A."/>
            <person name="Saw J.H."/>
            <person name="Jorgensen S.L."/>
            <person name="Zaremba-Niedzwiedzka K."/>
            <person name="Martijn J."/>
            <person name="Lind A.E."/>
            <person name="van Eijk R."/>
            <person name="Schleper C."/>
            <person name="Guy L."/>
            <person name="Ettema T.J."/>
        </authorList>
    </citation>
    <scope>NUCLEOTIDE SEQUENCE</scope>
</reference>
<evidence type="ECO:0000313" key="1">
    <source>
        <dbReference type="EMBL" id="KKM15721.1"/>
    </source>
</evidence>
<protein>
    <submittedName>
        <fullName evidence="1">Uncharacterized protein</fullName>
    </submittedName>
</protein>
<comment type="caution">
    <text evidence="1">The sequence shown here is derived from an EMBL/GenBank/DDBJ whole genome shotgun (WGS) entry which is preliminary data.</text>
</comment>
<proteinExistence type="predicted"/>
<dbReference type="AlphaFoldDB" id="A0A0F9HK52"/>
<organism evidence="1">
    <name type="scientific">marine sediment metagenome</name>
    <dbReference type="NCBI Taxonomy" id="412755"/>
    <lineage>
        <taxon>unclassified sequences</taxon>
        <taxon>metagenomes</taxon>
        <taxon>ecological metagenomes</taxon>
    </lineage>
</organism>